<feature type="domain" description="EAL" evidence="4">
    <location>
        <begin position="804"/>
        <end position="1059"/>
    </location>
</feature>
<dbReference type="Gene3D" id="3.20.20.450">
    <property type="entry name" value="EAL domain"/>
    <property type="match status" value="1"/>
</dbReference>
<dbReference type="PROSITE" id="PS50113">
    <property type="entry name" value="PAC"/>
    <property type="match status" value="2"/>
</dbReference>
<sequence>MTDTHNADVSRNGSGPEPSSRPRTLPTDARIYRLTQIYRALSEINQAIIRMSDERELFPLVCRIAVEYGGANMAWIGVADEESEQIIPVQHFGLGTDYLDTLRISTRDDCPEGRGPSATAYRENHSVVVNHFVDNPITRPWHERARRFGWGSSGCFPIQRNGLPYAVLSVYQQADDFFDGETIALLEEMAQDISFALDNFDRERERRDTLEALRAKEQHFRAYFERSMLGMAATRPDRSWLEANQALCDMLGYSMAELCTRTWEELTYPEDLACNNELFGQLLNGHLNEFVIEKRFIRKSGELIDAHLAVRAVRNEDGSLAYAVSLIEDITPRKQAERRETMRRRILEQVARGGSLEDIMLQVTREAEAIYPGSRCAIMLADEQGERLLSGAAPSLPDFFNKAVNGIPIGEGVGSCGTAAYTRDRVIVEDIASHPYWEDYKELAAEAGVASCWSEPVISASGEVLGTFGIYRQVPGLPDDQEIALIKSAANLVGIAIERQRAEKELHLASSIYSHSAEAVLVTDADNKIVALNPAFTRITGYTLDDVRGKDPSVLRSDRHDEDFYRGIWRDIHEHGGWQGEIWNRRKNGESFPAWLTINVVRNERDEIQRYVALSSDISNKIRSDELIWRQANYDFLTDLPNRHMFQDRLEQELRKARRHKSMLALLFVDLDRFKDVNDTLGHTSGDQLLINAAERISGCLRESDTVARMGGDEFTVILPDIGSSADAEKVGSHIITALAEPYVINDQTLYLSASIGITFYPEDSTEADQLLRNADQAMYAAKHAGRNCLRYFTKSLHDSAQNRLTLINDMRGAIGKQQFELHFQPIVDLVTGRIVKAEALIRWHHPDRGLISPADFIPLAEETGLIVDIGDWAFREAATWTKRWNDRFDNDLQISVNTSPIQFQSDAFNVPAWLAYLQTLGLDQKYLSIEITEGLLMNAGEAVTDKLLGFRDAGVQVAIDDFGVGYSALSYLKRFDIDYLKIDQSFIRNLGTAENDLVLSEAIVVMAHKLGLKVIAEGVETEVHRRLLLDIGCDYGQGYLFSRPLPPEAFEGFLGEQGTTGRPGSSQANG</sequence>
<dbReference type="CDD" id="cd00130">
    <property type="entry name" value="PAS"/>
    <property type="match status" value="2"/>
</dbReference>
<dbReference type="PROSITE" id="PS50883">
    <property type="entry name" value="EAL"/>
    <property type="match status" value="1"/>
</dbReference>
<dbReference type="InterPro" id="IPR043128">
    <property type="entry name" value="Rev_trsase/Diguanyl_cyclase"/>
</dbReference>
<evidence type="ECO:0000256" key="1">
    <source>
        <dbReference type="SAM" id="MobiDB-lite"/>
    </source>
</evidence>
<dbReference type="InterPro" id="IPR035919">
    <property type="entry name" value="EAL_sf"/>
</dbReference>
<dbReference type="PROSITE" id="PS50887">
    <property type="entry name" value="GGDEF"/>
    <property type="match status" value="1"/>
</dbReference>
<protein>
    <submittedName>
        <fullName evidence="6">EAL domain-containing protein</fullName>
    </submittedName>
</protein>
<dbReference type="SMART" id="SM00267">
    <property type="entry name" value="GGDEF"/>
    <property type="match status" value="1"/>
</dbReference>
<dbReference type="Pfam" id="PF00563">
    <property type="entry name" value="EAL"/>
    <property type="match status" value="1"/>
</dbReference>
<dbReference type="NCBIfam" id="TIGR00254">
    <property type="entry name" value="GGDEF"/>
    <property type="match status" value="1"/>
</dbReference>
<dbReference type="SMART" id="SM00065">
    <property type="entry name" value="GAF"/>
    <property type="match status" value="2"/>
</dbReference>
<dbReference type="Gene3D" id="3.30.70.270">
    <property type="match status" value="1"/>
</dbReference>
<comment type="caution">
    <text evidence="6">The sequence shown here is derived from an EMBL/GenBank/DDBJ whole genome shotgun (WGS) entry which is preliminary data.</text>
</comment>
<evidence type="ECO:0000259" key="4">
    <source>
        <dbReference type="PROSITE" id="PS50883"/>
    </source>
</evidence>
<name>A0ABW0RHS7_9GAMM</name>
<dbReference type="Pfam" id="PF00990">
    <property type="entry name" value="GGDEF"/>
    <property type="match status" value="1"/>
</dbReference>
<dbReference type="SUPFAM" id="SSF141868">
    <property type="entry name" value="EAL domain-like"/>
    <property type="match status" value="1"/>
</dbReference>
<dbReference type="InterPro" id="IPR001610">
    <property type="entry name" value="PAC"/>
</dbReference>
<dbReference type="Gene3D" id="3.30.450.40">
    <property type="match status" value="2"/>
</dbReference>
<dbReference type="SMART" id="SM00052">
    <property type="entry name" value="EAL"/>
    <property type="match status" value="1"/>
</dbReference>
<reference evidence="7" key="1">
    <citation type="journal article" date="2019" name="Int. J. Syst. Evol. Microbiol.">
        <title>The Global Catalogue of Microorganisms (GCM) 10K type strain sequencing project: providing services to taxonomists for standard genome sequencing and annotation.</title>
        <authorList>
            <consortium name="The Broad Institute Genomics Platform"/>
            <consortium name="The Broad Institute Genome Sequencing Center for Infectious Disease"/>
            <person name="Wu L."/>
            <person name="Ma J."/>
        </authorList>
    </citation>
    <scope>NUCLEOTIDE SEQUENCE [LARGE SCALE GENOMIC DNA]</scope>
    <source>
        <strain evidence="7">CGMCC 4.1799</strain>
    </source>
</reference>
<feature type="domain" description="PAS" evidence="2">
    <location>
        <begin position="505"/>
        <end position="563"/>
    </location>
</feature>
<dbReference type="InterPro" id="IPR000014">
    <property type="entry name" value="PAS"/>
</dbReference>
<dbReference type="InterPro" id="IPR001633">
    <property type="entry name" value="EAL_dom"/>
</dbReference>
<dbReference type="InterPro" id="IPR029016">
    <property type="entry name" value="GAF-like_dom_sf"/>
</dbReference>
<dbReference type="Gene3D" id="3.30.450.20">
    <property type="entry name" value="PAS domain"/>
    <property type="match status" value="2"/>
</dbReference>
<dbReference type="InterPro" id="IPR035965">
    <property type="entry name" value="PAS-like_dom_sf"/>
</dbReference>
<dbReference type="SUPFAM" id="SSF55073">
    <property type="entry name" value="Nucleotide cyclase"/>
    <property type="match status" value="1"/>
</dbReference>
<feature type="domain" description="PAC" evidence="3">
    <location>
        <begin position="290"/>
        <end position="342"/>
    </location>
</feature>
<dbReference type="CDD" id="cd01948">
    <property type="entry name" value="EAL"/>
    <property type="match status" value="1"/>
</dbReference>
<dbReference type="InterPro" id="IPR052155">
    <property type="entry name" value="Biofilm_reg_signaling"/>
</dbReference>
<dbReference type="Pfam" id="PF13426">
    <property type="entry name" value="PAS_9"/>
    <property type="match status" value="2"/>
</dbReference>
<dbReference type="PROSITE" id="PS50112">
    <property type="entry name" value="PAS"/>
    <property type="match status" value="2"/>
</dbReference>
<proteinExistence type="predicted"/>
<dbReference type="InterPro" id="IPR029787">
    <property type="entry name" value="Nucleotide_cyclase"/>
</dbReference>
<gene>
    <name evidence="6" type="ORF">ACFPQA_04100</name>
</gene>
<dbReference type="Pfam" id="PF13185">
    <property type="entry name" value="GAF_2"/>
    <property type="match status" value="2"/>
</dbReference>
<dbReference type="RefSeq" id="WP_248154987.1">
    <property type="nucleotide sequence ID" value="NZ_JAKZAJ010000001.1"/>
</dbReference>
<feature type="domain" description="PAS" evidence="2">
    <location>
        <begin position="216"/>
        <end position="286"/>
    </location>
</feature>
<dbReference type="InterPro" id="IPR003018">
    <property type="entry name" value="GAF"/>
</dbReference>
<feature type="domain" description="PAC" evidence="3">
    <location>
        <begin position="578"/>
        <end position="630"/>
    </location>
</feature>
<evidence type="ECO:0000313" key="7">
    <source>
        <dbReference type="Proteomes" id="UP001596055"/>
    </source>
</evidence>
<dbReference type="SUPFAM" id="SSF55781">
    <property type="entry name" value="GAF domain-like"/>
    <property type="match status" value="2"/>
</dbReference>
<dbReference type="SUPFAM" id="SSF55785">
    <property type="entry name" value="PYP-like sensor domain (PAS domain)"/>
    <property type="match status" value="2"/>
</dbReference>
<evidence type="ECO:0000259" key="3">
    <source>
        <dbReference type="PROSITE" id="PS50113"/>
    </source>
</evidence>
<evidence type="ECO:0000259" key="2">
    <source>
        <dbReference type="PROSITE" id="PS50112"/>
    </source>
</evidence>
<feature type="domain" description="GGDEF" evidence="5">
    <location>
        <begin position="662"/>
        <end position="795"/>
    </location>
</feature>
<dbReference type="InterPro" id="IPR000160">
    <property type="entry name" value="GGDEF_dom"/>
</dbReference>
<dbReference type="InterPro" id="IPR000700">
    <property type="entry name" value="PAS-assoc_C"/>
</dbReference>
<dbReference type="Proteomes" id="UP001596055">
    <property type="component" value="Unassembled WGS sequence"/>
</dbReference>
<evidence type="ECO:0000259" key="5">
    <source>
        <dbReference type="PROSITE" id="PS50887"/>
    </source>
</evidence>
<dbReference type="SMART" id="SM00091">
    <property type="entry name" value="PAS"/>
    <property type="match status" value="2"/>
</dbReference>
<dbReference type="NCBIfam" id="TIGR00229">
    <property type="entry name" value="sensory_box"/>
    <property type="match status" value="2"/>
</dbReference>
<dbReference type="PANTHER" id="PTHR44757">
    <property type="entry name" value="DIGUANYLATE CYCLASE DGCP"/>
    <property type="match status" value="1"/>
</dbReference>
<feature type="region of interest" description="Disordered" evidence="1">
    <location>
        <begin position="1"/>
        <end position="26"/>
    </location>
</feature>
<dbReference type="CDD" id="cd01949">
    <property type="entry name" value="GGDEF"/>
    <property type="match status" value="1"/>
</dbReference>
<accession>A0ABW0RHS7</accession>
<evidence type="ECO:0000313" key="6">
    <source>
        <dbReference type="EMBL" id="MFC5544218.1"/>
    </source>
</evidence>
<dbReference type="PANTHER" id="PTHR44757:SF2">
    <property type="entry name" value="BIOFILM ARCHITECTURE MAINTENANCE PROTEIN MBAA"/>
    <property type="match status" value="1"/>
</dbReference>
<dbReference type="SMART" id="SM00086">
    <property type="entry name" value="PAC"/>
    <property type="match status" value="2"/>
</dbReference>
<organism evidence="6 7">
    <name type="scientific">Marinobacter koreensis</name>
    <dbReference type="NCBI Taxonomy" id="335974"/>
    <lineage>
        <taxon>Bacteria</taxon>
        <taxon>Pseudomonadati</taxon>
        <taxon>Pseudomonadota</taxon>
        <taxon>Gammaproteobacteria</taxon>
        <taxon>Pseudomonadales</taxon>
        <taxon>Marinobacteraceae</taxon>
        <taxon>Marinobacter</taxon>
    </lineage>
</organism>
<keyword evidence="7" id="KW-1185">Reference proteome</keyword>
<dbReference type="EMBL" id="JBHSNL010000001">
    <property type="protein sequence ID" value="MFC5544218.1"/>
    <property type="molecule type" value="Genomic_DNA"/>
</dbReference>